<organism evidence="2 3">
    <name type="scientific">Novosphingobium malaysiense</name>
    <dbReference type="NCBI Taxonomy" id="1348853"/>
    <lineage>
        <taxon>Bacteria</taxon>
        <taxon>Pseudomonadati</taxon>
        <taxon>Pseudomonadota</taxon>
        <taxon>Alphaproteobacteria</taxon>
        <taxon>Sphingomonadales</taxon>
        <taxon>Sphingomonadaceae</taxon>
        <taxon>Novosphingobium</taxon>
    </lineage>
</organism>
<dbReference type="Proteomes" id="UP000031057">
    <property type="component" value="Unassembled WGS sequence"/>
</dbReference>
<feature type="domain" description="SnoaL-like" evidence="1">
    <location>
        <begin position="6"/>
        <end position="130"/>
    </location>
</feature>
<reference evidence="2 3" key="1">
    <citation type="submission" date="2014-10" db="EMBL/GenBank/DDBJ databases">
        <title>Genome sequence of Novosphingobium malaysiense MUSC 273(T).</title>
        <authorList>
            <person name="Lee L.-H."/>
        </authorList>
    </citation>
    <scope>NUCLEOTIDE SEQUENCE [LARGE SCALE GENOMIC DNA]</scope>
    <source>
        <strain evidence="2 3">MUSC 273</strain>
    </source>
</reference>
<proteinExistence type="predicted"/>
<dbReference type="CDD" id="cd00531">
    <property type="entry name" value="NTF2_like"/>
    <property type="match status" value="1"/>
</dbReference>
<name>A0A0B1ZDN3_9SPHN</name>
<dbReference type="InterPro" id="IPR032710">
    <property type="entry name" value="NTF2-like_dom_sf"/>
</dbReference>
<sequence length="148" mass="16910">MQRIDRLESRFAMHDLVSDYCHGFDKRDFDRFLAIWWEDCVWEIGPPFGRFNGHAGINEAVKDILWPAWLKSTHCTTNLRVNFTDDDHALGVSDVDCIGTTSDGQAQTVAATYSDVFERRAGVWKIVRRDVKMHHFSPLVGITLEAPA</sequence>
<protein>
    <submittedName>
        <fullName evidence="2">Hexachlorocyclohexane dehydrochlorinase</fullName>
    </submittedName>
</protein>
<evidence type="ECO:0000313" key="3">
    <source>
        <dbReference type="Proteomes" id="UP000031057"/>
    </source>
</evidence>
<dbReference type="Gene3D" id="3.10.450.50">
    <property type="match status" value="1"/>
</dbReference>
<dbReference type="AlphaFoldDB" id="A0A0B1ZDN3"/>
<dbReference type="InterPro" id="IPR037401">
    <property type="entry name" value="SnoaL-like"/>
</dbReference>
<dbReference type="OrthoDB" id="7425929at2"/>
<gene>
    <name evidence="2" type="ORF">LK12_23285</name>
</gene>
<dbReference type="STRING" id="1348853.LK12_23285"/>
<dbReference type="EMBL" id="JTDI01000019">
    <property type="protein sequence ID" value="KHK88600.1"/>
    <property type="molecule type" value="Genomic_DNA"/>
</dbReference>
<dbReference type="Pfam" id="PF13577">
    <property type="entry name" value="SnoaL_4"/>
    <property type="match status" value="1"/>
</dbReference>
<dbReference type="SUPFAM" id="SSF54427">
    <property type="entry name" value="NTF2-like"/>
    <property type="match status" value="1"/>
</dbReference>
<keyword evidence="3" id="KW-1185">Reference proteome</keyword>
<evidence type="ECO:0000313" key="2">
    <source>
        <dbReference type="EMBL" id="KHK88600.1"/>
    </source>
</evidence>
<evidence type="ECO:0000259" key="1">
    <source>
        <dbReference type="Pfam" id="PF13577"/>
    </source>
</evidence>
<comment type="caution">
    <text evidence="2">The sequence shown here is derived from an EMBL/GenBank/DDBJ whole genome shotgun (WGS) entry which is preliminary data.</text>
</comment>
<accession>A0A0B1ZDN3</accession>